<evidence type="ECO:0000313" key="3">
    <source>
        <dbReference type="EMBL" id="MDS9469117.1"/>
    </source>
</evidence>
<dbReference type="Pfam" id="PF07171">
    <property type="entry name" value="MlrC_C"/>
    <property type="match status" value="1"/>
</dbReference>
<evidence type="ECO:0000259" key="2">
    <source>
        <dbReference type="Pfam" id="PF07364"/>
    </source>
</evidence>
<protein>
    <submittedName>
        <fullName evidence="3">M81 family metallopeptidase</fullName>
    </submittedName>
</protein>
<sequence length="458" mass="49238">MRVAIGGLHTECSTYSPLLQVASDFARSEGSALLDLAGVDHEWRGIEPVPIFHDRSIPGGPVSPEVFTAQCDEFCDRLADALPLDGVLLIMHGAYFVPGIDDPEGEFVERIRMIVGTHAIISSAWDLHGQISERIVNAIDAFAAFRTAPHVDQRETKARAARMLLDALHGGPRPLVVRVPIPLLVSGEMSSTYVEPCRSLYAALPEYDQKQGICDANLMIGYVWADSPRATAAAVVTCTDPDAGRAVARDIAHAYWSVREALLPDMISAPLDRLLDELDGPTILADSGDNPTAGAVGDRADVLEALLRRGWGSGTVRKAILAGIAAPRAVAALRLGASKVTIGGELGGGGPQVTIRPETVRFSKTEAIATLGGIDVVLTERRRPFHYLADFASLGLDPHGIHLLVVKSGYLSPDLRNLQMAQVMALTDGAVSQDLAMLENLHRHRPTWPFQQNDSPMV</sequence>
<feature type="domain" description="Microcystin LR degradation protein MlrC N-terminal" evidence="2">
    <location>
        <begin position="2"/>
        <end position="267"/>
    </location>
</feature>
<keyword evidence="4" id="KW-1185">Reference proteome</keyword>
<comment type="caution">
    <text evidence="3">The sequence shown here is derived from an EMBL/GenBank/DDBJ whole genome shotgun (WGS) entry which is preliminary data.</text>
</comment>
<dbReference type="InterPro" id="IPR015995">
    <property type="entry name" value="MlrC_N"/>
</dbReference>
<gene>
    <name evidence="3" type="ORF">RGQ15_16250</name>
</gene>
<organism evidence="3 4">
    <name type="scientific">Paracoccus aurantius</name>
    <dbReference type="NCBI Taxonomy" id="3073814"/>
    <lineage>
        <taxon>Bacteria</taxon>
        <taxon>Pseudomonadati</taxon>
        <taxon>Pseudomonadota</taxon>
        <taxon>Alphaproteobacteria</taxon>
        <taxon>Rhodobacterales</taxon>
        <taxon>Paracoccaceae</taxon>
        <taxon>Paracoccus</taxon>
    </lineage>
</organism>
<evidence type="ECO:0000313" key="4">
    <source>
        <dbReference type="Proteomes" id="UP001269144"/>
    </source>
</evidence>
<reference evidence="4" key="1">
    <citation type="submission" date="2023-07" db="EMBL/GenBank/DDBJ databases">
        <title>Paracoccus sp. MBLB3053 whole genome sequence.</title>
        <authorList>
            <person name="Hwang C.Y."/>
            <person name="Cho E.-S."/>
            <person name="Seo M.-J."/>
        </authorList>
    </citation>
    <scope>NUCLEOTIDE SEQUENCE [LARGE SCALE GENOMIC DNA]</scope>
    <source>
        <strain evidence="4">MBLB3053</strain>
    </source>
</reference>
<dbReference type="InterPro" id="IPR010799">
    <property type="entry name" value="MlrC_C"/>
</dbReference>
<feature type="domain" description="Microcystin LR degradation protein MlrC C-terminal" evidence="1">
    <location>
        <begin position="284"/>
        <end position="439"/>
    </location>
</feature>
<name>A0ABU2HVN5_9RHOB</name>
<proteinExistence type="predicted"/>
<dbReference type="Pfam" id="PF07364">
    <property type="entry name" value="DUF1485"/>
    <property type="match status" value="1"/>
</dbReference>
<dbReference type="RefSeq" id="WP_311161639.1">
    <property type="nucleotide sequence ID" value="NZ_JAVQLW010000002.1"/>
</dbReference>
<evidence type="ECO:0000259" key="1">
    <source>
        <dbReference type="Pfam" id="PF07171"/>
    </source>
</evidence>
<accession>A0ABU2HVN5</accession>
<dbReference type="EMBL" id="JAVQLW010000002">
    <property type="protein sequence ID" value="MDS9469117.1"/>
    <property type="molecule type" value="Genomic_DNA"/>
</dbReference>
<dbReference type="Proteomes" id="UP001269144">
    <property type="component" value="Unassembled WGS sequence"/>
</dbReference>